<gene>
    <name evidence="3" type="ORF">MU1_32340</name>
</gene>
<dbReference type="PANTHER" id="PTHR30137">
    <property type="entry name" value="LUCIFERASE-LIKE MONOOXYGENASE"/>
    <property type="match status" value="1"/>
</dbReference>
<keyword evidence="4" id="KW-1185">Reference proteome</keyword>
<reference evidence="3 4" key="1">
    <citation type="submission" date="2023-03" db="EMBL/GenBank/DDBJ databases">
        <title>Draft genome sequence of the bacteria which degrade cell wall of Tricholomamatutake.</title>
        <authorList>
            <person name="Konishi Y."/>
            <person name="Fukuta Y."/>
            <person name="Shirasaka N."/>
        </authorList>
    </citation>
    <scope>NUCLEOTIDE SEQUENCE [LARGE SCALE GENOMIC DNA]</scope>
    <source>
        <strain evidence="4">mu1</strain>
    </source>
</reference>
<dbReference type="EMBL" id="BSSQ01000013">
    <property type="protein sequence ID" value="GLX68889.1"/>
    <property type="molecule type" value="Genomic_DNA"/>
</dbReference>
<dbReference type="InterPro" id="IPR050766">
    <property type="entry name" value="Bact_Lucif_Oxidored"/>
</dbReference>
<dbReference type="CDD" id="cd00347">
    <property type="entry name" value="Flavin_utilizing_monoxygenases"/>
    <property type="match status" value="1"/>
</dbReference>
<dbReference type="InterPro" id="IPR019949">
    <property type="entry name" value="CmoO-like"/>
</dbReference>
<dbReference type="InterPro" id="IPR036661">
    <property type="entry name" value="Luciferase-like_sf"/>
</dbReference>
<evidence type="ECO:0000259" key="2">
    <source>
        <dbReference type="Pfam" id="PF00296"/>
    </source>
</evidence>
<evidence type="ECO:0000313" key="4">
    <source>
        <dbReference type="Proteomes" id="UP001157114"/>
    </source>
</evidence>
<organism evidence="3 4">
    <name type="scientific">Paenibacillus glycanilyticus</name>
    <dbReference type="NCBI Taxonomy" id="126569"/>
    <lineage>
        <taxon>Bacteria</taxon>
        <taxon>Bacillati</taxon>
        <taxon>Bacillota</taxon>
        <taxon>Bacilli</taxon>
        <taxon>Bacillales</taxon>
        <taxon>Paenibacillaceae</taxon>
        <taxon>Paenibacillus</taxon>
    </lineage>
</organism>
<comment type="caution">
    <text evidence="3">The sequence shown here is derived from an EMBL/GenBank/DDBJ whole genome shotgun (WGS) entry which is preliminary data.</text>
</comment>
<dbReference type="Gene3D" id="3.20.20.30">
    <property type="entry name" value="Luciferase-like domain"/>
    <property type="match status" value="1"/>
</dbReference>
<dbReference type="NCBIfam" id="TIGR03558">
    <property type="entry name" value="oxido_grp_1"/>
    <property type="match status" value="1"/>
</dbReference>
<dbReference type="Proteomes" id="UP001157114">
    <property type="component" value="Unassembled WGS sequence"/>
</dbReference>
<sequence>MISTMNEQNIKLSVLDFVHVYKYSNPIESLQNTTEVVKLADQLGYTRYWFTEHHNTTSQISTSPDLLSLHAASQSRHIRVGSGGIMLPNHSPLKVVENFTLLEALHPGRVDLGLGRASGTDGLTATALQGSRDDFSVQLNNLLSFFSRSFPEEHPYRRIKPSGGLSLIPELYMLGSSQGGVHYAIERGLGFAFAAHLAPKLAVPTLRAYRKNFVPSSYLKEPKSILTIAVITAEIDEEAQYLSGPLELMWARMATGSIDISFPTVEEAASHVYSHEEERAREYNRDRFVIGSIENVAKRLRGIAKEAWVDEIMVADFYPEQAARLKALELLAKEFGLNRKRGAK</sequence>
<protein>
    <submittedName>
        <fullName evidence="3">N5,N10-methylene tetrahydromethanopterin reductase</fullName>
    </submittedName>
</protein>
<dbReference type="RefSeq" id="WP_284239670.1">
    <property type="nucleotide sequence ID" value="NZ_BSSQ01000013.1"/>
</dbReference>
<dbReference type="SUPFAM" id="SSF51679">
    <property type="entry name" value="Bacterial luciferase-like"/>
    <property type="match status" value="1"/>
</dbReference>
<dbReference type="PANTHER" id="PTHR30137:SF6">
    <property type="entry name" value="LUCIFERASE-LIKE MONOOXYGENASE"/>
    <property type="match status" value="1"/>
</dbReference>
<proteinExistence type="predicted"/>
<name>A0ABQ6GD59_9BACL</name>
<comment type="similarity">
    <text evidence="1">To bacterial alkanal monooxygenase alpha and beta chains.</text>
</comment>
<accession>A0ABQ6GD59</accession>
<feature type="domain" description="Luciferase-like" evidence="2">
    <location>
        <begin position="19"/>
        <end position="307"/>
    </location>
</feature>
<dbReference type="InterPro" id="IPR011251">
    <property type="entry name" value="Luciferase-like_dom"/>
</dbReference>
<evidence type="ECO:0000256" key="1">
    <source>
        <dbReference type="ARBA" id="ARBA00007789"/>
    </source>
</evidence>
<evidence type="ECO:0000313" key="3">
    <source>
        <dbReference type="EMBL" id="GLX68889.1"/>
    </source>
</evidence>
<dbReference type="Pfam" id="PF00296">
    <property type="entry name" value="Bac_luciferase"/>
    <property type="match status" value="1"/>
</dbReference>